<dbReference type="InterPro" id="IPR000014">
    <property type="entry name" value="PAS"/>
</dbReference>
<evidence type="ECO:0000256" key="6">
    <source>
        <dbReference type="ARBA" id="ARBA00022741"/>
    </source>
</evidence>
<dbReference type="PROSITE" id="PS50109">
    <property type="entry name" value="HIS_KIN"/>
    <property type="match status" value="1"/>
</dbReference>
<comment type="caution">
    <text evidence="15">The sequence shown here is derived from an EMBL/GenBank/DDBJ whole genome shotgun (WGS) entry which is preliminary data.</text>
</comment>
<dbReference type="Pfam" id="PF00512">
    <property type="entry name" value="HisKA"/>
    <property type="match status" value="1"/>
</dbReference>
<keyword evidence="8" id="KW-0067">ATP-binding</keyword>
<evidence type="ECO:0000259" key="13">
    <source>
        <dbReference type="PROSITE" id="PS50109"/>
    </source>
</evidence>
<dbReference type="SMART" id="SM00091">
    <property type="entry name" value="PAS"/>
    <property type="match status" value="1"/>
</dbReference>
<dbReference type="InterPro" id="IPR013767">
    <property type="entry name" value="PAS_fold"/>
</dbReference>
<dbReference type="SUPFAM" id="SSF55785">
    <property type="entry name" value="PYP-like sensor domain (PAS domain)"/>
    <property type="match status" value="1"/>
</dbReference>
<evidence type="ECO:0000256" key="2">
    <source>
        <dbReference type="ARBA" id="ARBA00004141"/>
    </source>
</evidence>
<keyword evidence="7 15" id="KW-0418">Kinase</keyword>
<keyword evidence="10" id="KW-0902">Two-component regulatory system</keyword>
<evidence type="ECO:0000256" key="10">
    <source>
        <dbReference type="ARBA" id="ARBA00023012"/>
    </source>
</evidence>
<dbReference type="SMART" id="SM00388">
    <property type="entry name" value="HisKA"/>
    <property type="match status" value="1"/>
</dbReference>
<dbReference type="InterPro" id="IPR050351">
    <property type="entry name" value="BphY/WalK/GraS-like"/>
</dbReference>
<feature type="transmembrane region" description="Helical" evidence="12">
    <location>
        <begin position="25"/>
        <end position="47"/>
    </location>
</feature>
<dbReference type="SUPFAM" id="SSF47384">
    <property type="entry name" value="Homodimeric domain of signal transducing histidine kinase"/>
    <property type="match status" value="1"/>
</dbReference>
<name>A0ABW0N8G8_9BURK</name>
<dbReference type="SMART" id="SM00387">
    <property type="entry name" value="HATPase_c"/>
    <property type="match status" value="1"/>
</dbReference>
<feature type="transmembrane region" description="Helical" evidence="12">
    <location>
        <begin position="59"/>
        <end position="78"/>
    </location>
</feature>
<evidence type="ECO:0000256" key="3">
    <source>
        <dbReference type="ARBA" id="ARBA00012438"/>
    </source>
</evidence>
<dbReference type="InterPro" id="IPR003661">
    <property type="entry name" value="HisK_dim/P_dom"/>
</dbReference>
<keyword evidence="5 12" id="KW-0812">Transmembrane</keyword>
<comment type="catalytic activity">
    <reaction evidence="1">
        <text>ATP + protein L-histidine = ADP + protein N-phospho-L-histidine.</text>
        <dbReference type="EC" id="2.7.13.3"/>
    </reaction>
</comment>
<dbReference type="Proteomes" id="UP001596037">
    <property type="component" value="Unassembled WGS sequence"/>
</dbReference>
<dbReference type="Gene3D" id="1.10.287.130">
    <property type="match status" value="1"/>
</dbReference>
<evidence type="ECO:0000256" key="11">
    <source>
        <dbReference type="ARBA" id="ARBA00023136"/>
    </source>
</evidence>
<dbReference type="InterPro" id="IPR005467">
    <property type="entry name" value="His_kinase_dom"/>
</dbReference>
<keyword evidence="16" id="KW-1185">Reference proteome</keyword>
<feature type="domain" description="PAS" evidence="14">
    <location>
        <begin position="206"/>
        <end position="242"/>
    </location>
</feature>
<dbReference type="InterPro" id="IPR003594">
    <property type="entry name" value="HATPase_dom"/>
</dbReference>
<evidence type="ECO:0000259" key="14">
    <source>
        <dbReference type="PROSITE" id="PS50112"/>
    </source>
</evidence>
<evidence type="ECO:0000256" key="1">
    <source>
        <dbReference type="ARBA" id="ARBA00000085"/>
    </source>
</evidence>
<sequence length="569" mass="61299">MANTISIPWAESTLELMGDTPFDRLWRGFMTARVTIALVLLGLLSTLYMMGGVLGISDWLVGLAATYLVATLAVRLLAKPQPPGSAFDPQWVSTIGVDLVAFSTLQLLQAGNINYSPLFALPVLMAAVLGSSLLALGTAAGVTLLLLAEAWVMVLQLPQELATRFLQAGLTGMGYFAVAVLVNQLAARLAREEAAARNSRQMARVQAQVNELVIENLGDGVLVVDADGRVRAANPAARKQLGSVATAGDQPLMLTAHAPWQPLAELARLTFTTELSQRADVAIDDGVGSPRRMQVRTRLTAAQDDLAHSLCVMFLQDLRELEARLRTEKLAAMGRMSAAVAHEIRNPLAAIAQANALLEEDLVDPGQRQLSALVRQNAQRLAGIVEEILNISRVQHQGPHSNAPRLALDESVTEACTDWARQSGVGERLQLSLAGGAVPVEFESDHLRRILINLLDNAQRYASKEPASIRVLTQRIGNESTLRVWSDGAPLEAAVRQHLFEPFFSSESRSSGLGLYICRELCERHGAQIGYRRSTGPGGAPRPGNEFFVVFRPQGPALAGNSPFDTIAA</sequence>
<dbReference type="Pfam" id="PF25323">
    <property type="entry name" value="6TM_PilS"/>
    <property type="match status" value="1"/>
</dbReference>
<evidence type="ECO:0000313" key="15">
    <source>
        <dbReference type="EMBL" id="MFC5496143.1"/>
    </source>
</evidence>
<dbReference type="EC" id="2.7.13.3" evidence="3"/>
<keyword evidence="9 12" id="KW-1133">Transmembrane helix</keyword>
<evidence type="ECO:0000256" key="7">
    <source>
        <dbReference type="ARBA" id="ARBA00022777"/>
    </source>
</evidence>
<dbReference type="CDD" id="cd00130">
    <property type="entry name" value="PAS"/>
    <property type="match status" value="1"/>
</dbReference>
<feature type="transmembrane region" description="Helical" evidence="12">
    <location>
        <begin position="90"/>
        <end position="108"/>
    </location>
</feature>
<dbReference type="GO" id="GO:0016301">
    <property type="term" value="F:kinase activity"/>
    <property type="evidence" value="ECO:0007669"/>
    <property type="project" value="UniProtKB-KW"/>
</dbReference>
<accession>A0ABW0N8G8</accession>
<dbReference type="InterPro" id="IPR035965">
    <property type="entry name" value="PAS-like_dom_sf"/>
</dbReference>
<dbReference type="SUPFAM" id="SSF55874">
    <property type="entry name" value="ATPase domain of HSP90 chaperone/DNA topoisomerase II/histidine kinase"/>
    <property type="match status" value="1"/>
</dbReference>
<keyword evidence="4" id="KW-0808">Transferase</keyword>
<reference evidence="16" key="1">
    <citation type="journal article" date="2019" name="Int. J. Syst. Evol. Microbiol.">
        <title>The Global Catalogue of Microorganisms (GCM) 10K type strain sequencing project: providing services to taxonomists for standard genome sequencing and annotation.</title>
        <authorList>
            <consortium name="The Broad Institute Genomics Platform"/>
            <consortium name="The Broad Institute Genome Sequencing Center for Infectious Disease"/>
            <person name="Wu L."/>
            <person name="Ma J."/>
        </authorList>
    </citation>
    <scope>NUCLEOTIDE SEQUENCE [LARGE SCALE GENOMIC DNA]</scope>
    <source>
        <strain evidence="16">CCUG 57401</strain>
    </source>
</reference>
<dbReference type="PANTHER" id="PTHR42878">
    <property type="entry name" value="TWO-COMPONENT HISTIDINE KINASE"/>
    <property type="match status" value="1"/>
</dbReference>
<dbReference type="RefSeq" id="WP_376848174.1">
    <property type="nucleotide sequence ID" value="NZ_JBHSMF010000002.1"/>
</dbReference>
<dbReference type="PROSITE" id="PS50112">
    <property type="entry name" value="PAS"/>
    <property type="match status" value="1"/>
</dbReference>
<evidence type="ECO:0000256" key="4">
    <source>
        <dbReference type="ARBA" id="ARBA00022679"/>
    </source>
</evidence>
<evidence type="ECO:0000256" key="12">
    <source>
        <dbReference type="SAM" id="Phobius"/>
    </source>
</evidence>
<keyword evidence="11 12" id="KW-0472">Membrane</keyword>
<feature type="domain" description="Histidine kinase" evidence="13">
    <location>
        <begin position="339"/>
        <end position="538"/>
    </location>
</feature>
<organism evidence="15 16">
    <name type="scientific">Caenimonas terrae</name>
    <dbReference type="NCBI Taxonomy" id="696074"/>
    <lineage>
        <taxon>Bacteria</taxon>
        <taxon>Pseudomonadati</taxon>
        <taxon>Pseudomonadota</taxon>
        <taxon>Betaproteobacteria</taxon>
        <taxon>Burkholderiales</taxon>
        <taxon>Comamonadaceae</taxon>
        <taxon>Caenimonas</taxon>
    </lineage>
</organism>
<dbReference type="InterPro" id="IPR036890">
    <property type="entry name" value="HATPase_C_sf"/>
</dbReference>
<dbReference type="InterPro" id="IPR036097">
    <property type="entry name" value="HisK_dim/P_sf"/>
</dbReference>
<evidence type="ECO:0000313" key="16">
    <source>
        <dbReference type="Proteomes" id="UP001596037"/>
    </source>
</evidence>
<feature type="transmembrane region" description="Helical" evidence="12">
    <location>
        <begin position="120"/>
        <end position="148"/>
    </location>
</feature>
<feature type="transmembrane region" description="Helical" evidence="12">
    <location>
        <begin position="168"/>
        <end position="190"/>
    </location>
</feature>
<evidence type="ECO:0000256" key="9">
    <source>
        <dbReference type="ARBA" id="ARBA00022989"/>
    </source>
</evidence>
<comment type="subcellular location">
    <subcellularLocation>
        <location evidence="2">Membrane</location>
        <topology evidence="2">Multi-pass membrane protein</topology>
    </subcellularLocation>
</comment>
<dbReference type="PANTHER" id="PTHR42878:SF7">
    <property type="entry name" value="SENSOR HISTIDINE KINASE GLRK"/>
    <property type="match status" value="1"/>
</dbReference>
<protein>
    <recommendedName>
        <fullName evidence="3">histidine kinase</fullName>
        <ecNumber evidence="3">2.7.13.3</ecNumber>
    </recommendedName>
</protein>
<evidence type="ECO:0000256" key="5">
    <source>
        <dbReference type="ARBA" id="ARBA00022692"/>
    </source>
</evidence>
<gene>
    <name evidence="15" type="ORF">ACFPOE_01235</name>
</gene>
<dbReference type="Pfam" id="PF00989">
    <property type="entry name" value="PAS"/>
    <property type="match status" value="1"/>
</dbReference>
<keyword evidence="6" id="KW-0547">Nucleotide-binding</keyword>
<dbReference type="EMBL" id="JBHSMF010000002">
    <property type="protein sequence ID" value="MFC5496143.1"/>
    <property type="molecule type" value="Genomic_DNA"/>
</dbReference>
<evidence type="ECO:0000256" key="8">
    <source>
        <dbReference type="ARBA" id="ARBA00022840"/>
    </source>
</evidence>
<proteinExistence type="predicted"/>
<dbReference type="CDD" id="cd00082">
    <property type="entry name" value="HisKA"/>
    <property type="match status" value="1"/>
</dbReference>
<dbReference type="Gene3D" id="3.30.565.10">
    <property type="entry name" value="Histidine kinase-like ATPase, C-terminal domain"/>
    <property type="match status" value="1"/>
</dbReference>
<dbReference type="Gene3D" id="3.30.450.20">
    <property type="entry name" value="PAS domain"/>
    <property type="match status" value="1"/>
</dbReference>
<dbReference type="Pfam" id="PF02518">
    <property type="entry name" value="HATPase_c"/>
    <property type="match status" value="1"/>
</dbReference>